<dbReference type="EMBL" id="CAMXCT010000268">
    <property type="protein sequence ID" value="CAI3976393.1"/>
    <property type="molecule type" value="Genomic_DNA"/>
</dbReference>
<reference evidence="3 4" key="2">
    <citation type="submission" date="2024-05" db="EMBL/GenBank/DDBJ databases">
        <authorList>
            <person name="Chen Y."/>
            <person name="Shah S."/>
            <person name="Dougan E. K."/>
            <person name="Thang M."/>
            <person name="Chan C."/>
        </authorList>
    </citation>
    <scope>NUCLEOTIDE SEQUENCE [LARGE SCALE GENOMIC DNA]</scope>
</reference>
<comment type="caution">
    <text evidence="2">The sequence shown here is derived from an EMBL/GenBank/DDBJ whole genome shotgun (WGS) entry which is preliminary data.</text>
</comment>
<evidence type="ECO:0000313" key="3">
    <source>
        <dbReference type="EMBL" id="CAL4763705.1"/>
    </source>
</evidence>
<evidence type="ECO:0000313" key="2">
    <source>
        <dbReference type="EMBL" id="CAI3976393.1"/>
    </source>
</evidence>
<feature type="region of interest" description="Disordered" evidence="1">
    <location>
        <begin position="217"/>
        <end position="240"/>
    </location>
</feature>
<feature type="non-terminal residue" evidence="2">
    <location>
        <position position="1"/>
    </location>
</feature>
<feature type="compositionally biased region" description="Low complexity" evidence="1">
    <location>
        <begin position="395"/>
        <end position="423"/>
    </location>
</feature>
<protein>
    <submittedName>
        <fullName evidence="2">Uncharacterized protein</fullName>
    </submittedName>
</protein>
<proteinExistence type="predicted"/>
<gene>
    <name evidence="2" type="ORF">C1SCF055_LOCUS4616</name>
</gene>
<organism evidence="2">
    <name type="scientific">Cladocopium goreaui</name>
    <dbReference type="NCBI Taxonomy" id="2562237"/>
    <lineage>
        <taxon>Eukaryota</taxon>
        <taxon>Sar</taxon>
        <taxon>Alveolata</taxon>
        <taxon>Dinophyceae</taxon>
        <taxon>Suessiales</taxon>
        <taxon>Symbiodiniaceae</taxon>
        <taxon>Cladocopium</taxon>
    </lineage>
</organism>
<evidence type="ECO:0000313" key="4">
    <source>
        <dbReference type="Proteomes" id="UP001152797"/>
    </source>
</evidence>
<feature type="region of interest" description="Disordered" evidence="1">
    <location>
        <begin position="254"/>
        <end position="442"/>
    </location>
</feature>
<feature type="compositionally biased region" description="Polar residues" evidence="1">
    <location>
        <begin position="424"/>
        <end position="437"/>
    </location>
</feature>
<reference evidence="2" key="1">
    <citation type="submission" date="2022-10" db="EMBL/GenBank/DDBJ databases">
        <authorList>
            <person name="Chen Y."/>
            <person name="Dougan E. K."/>
            <person name="Chan C."/>
            <person name="Rhodes N."/>
            <person name="Thang M."/>
        </authorList>
    </citation>
    <scope>NUCLEOTIDE SEQUENCE</scope>
</reference>
<sequence>MARDEDKLPIDLAVELERARRLGDRFDGGEDGSGELAREQRARRLSAEFLNHVSLGSLLGRATQGIAQLEESLELQRQKQLKALAAETFVEAPPVAPSPLERNLQRTLDDVTVKNVLDFRNTTGLSAEATATSAVCAVANLDDTVQMSIHSLNPDKPWEGAMEVLNKPGHFINTLRRFPQAVFAKKVSEENIVAARHFLQMARRGAEEAPPEVNCKMRDYKPLRPNGEARPLRTDRPTLLSPRVPMVQPAAAKAAGRSIPVRQVGSVAAPPGAPRRMAMGQGESCGLRSSKSQDVRPATARAASPAQPRQVSPRPAPRRTGQSLTAPASRPAAVTPTPPAPAARGVRERSLGSSQRNLARPQTARAARPQSARRTQTPTVRPQSVRRSDGDTLGRSQSRVSPRPTRSSSTTLSSRGTLGTSKSASQLMRTGSGTPGSPATAMDLPSVEELKRMIAETKKEVLGSAAWGCAKSVPRGPEITVTTPENIQERKDKLAQTIATQSELREWRWKQARC</sequence>
<name>A0A9P1BN62_9DINO</name>
<feature type="compositionally biased region" description="Low complexity" evidence="1">
    <location>
        <begin position="268"/>
        <end position="280"/>
    </location>
</feature>
<feature type="compositionally biased region" description="Low complexity" evidence="1">
    <location>
        <begin position="359"/>
        <end position="377"/>
    </location>
</feature>
<keyword evidence="4" id="KW-1185">Reference proteome</keyword>
<dbReference type="EMBL" id="CAMXCT030000268">
    <property type="protein sequence ID" value="CAL4763705.1"/>
    <property type="molecule type" value="Genomic_DNA"/>
</dbReference>
<dbReference type="AlphaFoldDB" id="A0A9P1BN62"/>
<dbReference type="PANTHER" id="PTHR48125">
    <property type="entry name" value="LP07818P1"/>
    <property type="match status" value="1"/>
</dbReference>
<accession>A0A9P1BN62</accession>
<feature type="compositionally biased region" description="Low complexity" evidence="1">
    <location>
        <begin position="325"/>
        <end position="335"/>
    </location>
</feature>
<dbReference type="PANTHER" id="PTHR48125:SF10">
    <property type="entry name" value="OS12G0136300 PROTEIN"/>
    <property type="match status" value="1"/>
</dbReference>
<evidence type="ECO:0000256" key="1">
    <source>
        <dbReference type="SAM" id="MobiDB-lite"/>
    </source>
</evidence>
<dbReference type="Proteomes" id="UP001152797">
    <property type="component" value="Unassembled WGS sequence"/>
</dbReference>
<dbReference type="EMBL" id="CAMXCT020000268">
    <property type="protein sequence ID" value="CAL1129768.1"/>
    <property type="molecule type" value="Genomic_DNA"/>
</dbReference>